<feature type="transmembrane region" description="Helical" evidence="1">
    <location>
        <begin position="97"/>
        <end position="119"/>
    </location>
</feature>
<keyword evidence="1" id="KW-1133">Transmembrane helix</keyword>
<name>A0AAD4BDM4_BOLED</name>
<evidence type="ECO:0000256" key="1">
    <source>
        <dbReference type="SAM" id="Phobius"/>
    </source>
</evidence>
<keyword evidence="4" id="KW-1185">Reference proteome</keyword>
<dbReference type="AlphaFoldDB" id="A0AAD4BDM4"/>
<gene>
    <name evidence="3" type="ORF">L210DRAFT_3574716</name>
</gene>
<feature type="transmembrane region" description="Helical" evidence="1">
    <location>
        <begin position="70"/>
        <end position="91"/>
    </location>
</feature>
<proteinExistence type="predicted"/>
<evidence type="ECO:0000313" key="4">
    <source>
        <dbReference type="Proteomes" id="UP001194468"/>
    </source>
</evidence>
<feature type="transmembrane region" description="Helical" evidence="1">
    <location>
        <begin position="148"/>
        <end position="168"/>
    </location>
</feature>
<dbReference type="Pfam" id="PF20151">
    <property type="entry name" value="DUF6533"/>
    <property type="match status" value="1"/>
</dbReference>
<organism evidence="3 4">
    <name type="scientific">Boletus edulis BED1</name>
    <dbReference type="NCBI Taxonomy" id="1328754"/>
    <lineage>
        <taxon>Eukaryota</taxon>
        <taxon>Fungi</taxon>
        <taxon>Dikarya</taxon>
        <taxon>Basidiomycota</taxon>
        <taxon>Agaricomycotina</taxon>
        <taxon>Agaricomycetes</taxon>
        <taxon>Agaricomycetidae</taxon>
        <taxon>Boletales</taxon>
        <taxon>Boletineae</taxon>
        <taxon>Boletaceae</taxon>
        <taxon>Boletoideae</taxon>
        <taxon>Boletus</taxon>
    </lineage>
</organism>
<feature type="domain" description="DUF6533" evidence="2">
    <location>
        <begin position="4"/>
        <end position="39"/>
    </location>
</feature>
<evidence type="ECO:0000259" key="2">
    <source>
        <dbReference type="Pfam" id="PF20151"/>
    </source>
</evidence>
<reference evidence="3" key="1">
    <citation type="submission" date="2019-10" db="EMBL/GenBank/DDBJ databases">
        <authorList>
            <consortium name="DOE Joint Genome Institute"/>
            <person name="Kuo A."/>
            <person name="Miyauchi S."/>
            <person name="Kiss E."/>
            <person name="Drula E."/>
            <person name="Kohler A."/>
            <person name="Sanchez-Garcia M."/>
            <person name="Andreopoulos B."/>
            <person name="Barry K.W."/>
            <person name="Bonito G."/>
            <person name="Buee M."/>
            <person name="Carver A."/>
            <person name="Chen C."/>
            <person name="Cichocki N."/>
            <person name="Clum A."/>
            <person name="Culley D."/>
            <person name="Crous P.W."/>
            <person name="Fauchery L."/>
            <person name="Girlanda M."/>
            <person name="Hayes R."/>
            <person name="Keri Z."/>
            <person name="LaButti K."/>
            <person name="Lipzen A."/>
            <person name="Lombard V."/>
            <person name="Magnuson J."/>
            <person name="Maillard F."/>
            <person name="Morin E."/>
            <person name="Murat C."/>
            <person name="Nolan M."/>
            <person name="Ohm R."/>
            <person name="Pangilinan J."/>
            <person name="Pereira M."/>
            <person name="Perotto S."/>
            <person name="Peter M."/>
            <person name="Riley R."/>
            <person name="Sitrit Y."/>
            <person name="Stielow B."/>
            <person name="Szollosi G."/>
            <person name="Zifcakova L."/>
            <person name="Stursova M."/>
            <person name="Spatafora J.W."/>
            <person name="Tedersoo L."/>
            <person name="Vaario L.-M."/>
            <person name="Yamada A."/>
            <person name="Yan M."/>
            <person name="Wang P."/>
            <person name="Xu J."/>
            <person name="Bruns T."/>
            <person name="Baldrian P."/>
            <person name="Vilgalys R."/>
            <person name="Henrissat B."/>
            <person name="Grigoriev I.V."/>
            <person name="Hibbett D."/>
            <person name="Nagy L.G."/>
            <person name="Martin F.M."/>
        </authorList>
    </citation>
    <scope>NUCLEOTIDE SEQUENCE</scope>
    <source>
        <strain evidence="3">BED1</strain>
    </source>
</reference>
<dbReference type="EMBL" id="WHUW01000159">
    <property type="protein sequence ID" value="KAF8420300.1"/>
    <property type="molecule type" value="Genomic_DNA"/>
</dbReference>
<dbReference type="InterPro" id="IPR045340">
    <property type="entry name" value="DUF6533"/>
</dbReference>
<protein>
    <recommendedName>
        <fullName evidence="2">DUF6533 domain-containing protein</fullName>
    </recommendedName>
</protein>
<keyword evidence="1" id="KW-0472">Membrane</keyword>
<evidence type="ECO:0000313" key="3">
    <source>
        <dbReference type="EMBL" id="KAF8420300.1"/>
    </source>
</evidence>
<comment type="caution">
    <text evidence="3">The sequence shown here is derived from an EMBL/GenBank/DDBJ whole genome shotgun (WGS) entry which is preliminary data.</text>
</comment>
<accession>A0AAD4BDM4</accession>
<feature type="transmembrane region" description="Helical" evidence="1">
    <location>
        <begin position="189"/>
        <end position="206"/>
    </location>
</feature>
<reference evidence="3" key="2">
    <citation type="journal article" date="2020" name="Nat. Commun.">
        <title>Large-scale genome sequencing of mycorrhizal fungi provides insights into the early evolution of symbiotic traits.</title>
        <authorList>
            <person name="Miyauchi S."/>
            <person name="Kiss E."/>
            <person name="Kuo A."/>
            <person name="Drula E."/>
            <person name="Kohler A."/>
            <person name="Sanchez-Garcia M."/>
            <person name="Morin E."/>
            <person name="Andreopoulos B."/>
            <person name="Barry K.W."/>
            <person name="Bonito G."/>
            <person name="Buee M."/>
            <person name="Carver A."/>
            <person name="Chen C."/>
            <person name="Cichocki N."/>
            <person name="Clum A."/>
            <person name="Culley D."/>
            <person name="Crous P.W."/>
            <person name="Fauchery L."/>
            <person name="Girlanda M."/>
            <person name="Hayes R.D."/>
            <person name="Keri Z."/>
            <person name="LaButti K."/>
            <person name="Lipzen A."/>
            <person name="Lombard V."/>
            <person name="Magnuson J."/>
            <person name="Maillard F."/>
            <person name="Murat C."/>
            <person name="Nolan M."/>
            <person name="Ohm R.A."/>
            <person name="Pangilinan J."/>
            <person name="Pereira M.F."/>
            <person name="Perotto S."/>
            <person name="Peter M."/>
            <person name="Pfister S."/>
            <person name="Riley R."/>
            <person name="Sitrit Y."/>
            <person name="Stielow J.B."/>
            <person name="Szollosi G."/>
            <person name="Zifcakova L."/>
            <person name="Stursova M."/>
            <person name="Spatafora J.W."/>
            <person name="Tedersoo L."/>
            <person name="Vaario L.M."/>
            <person name="Yamada A."/>
            <person name="Yan M."/>
            <person name="Wang P."/>
            <person name="Xu J."/>
            <person name="Bruns T."/>
            <person name="Baldrian P."/>
            <person name="Vilgalys R."/>
            <person name="Dunand C."/>
            <person name="Henrissat B."/>
            <person name="Grigoriev I.V."/>
            <person name="Hibbett D."/>
            <person name="Nagy L.G."/>
            <person name="Martin F.M."/>
        </authorList>
    </citation>
    <scope>NUCLEOTIDE SEQUENCE</scope>
    <source>
        <strain evidence="3">BED1</strain>
    </source>
</reference>
<keyword evidence="1" id="KW-0812">Transmembrane</keyword>
<feature type="transmembrane region" description="Helical" evidence="1">
    <location>
        <begin position="37"/>
        <end position="58"/>
    </location>
</feature>
<sequence length="232" mass="26821">MTIAIGYDYCLTFSKEITYIWKRPWTRVSTLFLLIRYVGYLSAFTSILFGTTFIPGPVKTCNIIYTLNNWLYALFWLGADMLMILRVYAIYNRSRTILHVLLTVYIAEVIAFIVATCIYSDPKYILVSIFQVLDITVCATVIETRSGINLYPIIQCIPSAILSIMVVAQSMKQSLQMYRVTRKWELNRYVALLVRDGVLYFFVYIVPAPPRIANSLDQCHDQRPPEWCAHHA</sequence>
<dbReference type="Proteomes" id="UP001194468">
    <property type="component" value="Unassembled WGS sequence"/>
</dbReference>